<gene>
    <name evidence="1" type="ORF">MSG28_003233</name>
</gene>
<dbReference type="Proteomes" id="UP001064048">
    <property type="component" value="Chromosome 5"/>
</dbReference>
<evidence type="ECO:0000313" key="2">
    <source>
        <dbReference type="Proteomes" id="UP001064048"/>
    </source>
</evidence>
<accession>A0ACC0KDV7</accession>
<reference evidence="1 2" key="1">
    <citation type="journal article" date="2022" name="Genome Biol. Evol.">
        <title>The Spruce Budworm Genome: Reconstructing the Evolutionary History of Antifreeze Proteins.</title>
        <authorList>
            <person name="Beliveau C."/>
            <person name="Gagne P."/>
            <person name="Picq S."/>
            <person name="Vernygora O."/>
            <person name="Keeling C.I."/>
            <person name="Pinkney K."/>
            <person name="Doucet D."/>
            <person name="Wen F."/>
            <person name="Johnston J.S."/>
            <person name="Maaroufi H."/>
            <person name="Boyle B."/>
            <person name="Laroche J."/>
            <person name="Dewar K."/>
            <person name="Juretic N."/>
            <person name="Blackburn G."/>
            <person name="Nisole A."/>
            <person name="Brunet B."/>
            <person name="Brandao M."/>
            <person name="Lumley L."/>
            <person name="Duan J."/>
            <person name="Quan G."/>
            <person name="Lucarotti C.J."/>
            <person name="Roe A.D."/>
            <person name="Sperling F.A.H."/>
            <person name="Levesque R.C."/>
            <person name="Cusson M."/>
        </authorList>
    </citation>
    <scope>NUCLEOTIDE SEQUENCE [LARGE SCALE GENOMIC DNA]</scope>
    <source>
        <strain evidence="1">Glfc:IPQL:Cfum</strain>
    </source>
</reference>
<feature type="non-terminal residue" evidence="1">
    <location>
        <position position="138"/>
    </location>
</feature>
<comment type="caution">
    <text evidence="1">The sequence shown here is derived from an EMBL/GenBank/DDBJ whole genome shotgun (WGS) entry which is preliminary data.</text>
</comment>
<dbReference type="EMBL" id="CM046105">
    <property type="protein sequence ID" value="KAI8434707.1"/>
    <property type="molecule type" value="Genomic_DNA"/>
</dbReference>
<proteinExistence type="predicted"/>
<sequence>MQKSISIFNTARLLTQVPLAFKHTVIDYSKVPKLNEIDLSERFVRGGGPGGSAVNKNANCVVLTHIPTGIVAKCHSSRCQDENRKIAREMIVAKLDAELNREDSVAAQKRRIEEKKLKRSEYKKKKVAQMKTEWKKRE</sequence>
<keyword evidence="2" id="KW-1185">Reference proteome</keyword>
<evidence type="ECO:0000313" key="1">
    <source>
        <dbReference type="EMBL" id="KAI8434707.1"/>
    </source>
</evidence>
<organism evidence="1 2">
    <name type="scientific">Choristoneura fumiferana</name>
    <name type="common">Spruce budworm moth</name>
    <name type="synonym">Archips fumiferana</name>
    <dbReference type="NCBI Taxonomy" id="7141"/>
    <lineage>
        <taxon>Eukaryota</taxon>
        <taxon>Metazoa</taxon>
        <taxon>Ecdysozoa</taxon>
        <taxon>Arthropoda</taxon>
        <taxon>Hexapoda</taxon>
        <taxon>Insecta</taxon>
        <taxon>Pterygota</taxon>
        <taxon>Neoptera</taxon>
        <taxon>Endopterygota</taxon>
        <taxon>Lepidoptera</taxon>
        <taxon>Glossata</taxon>
        <taxon>Ditrysia</taxon>
        <taxon>Tortricoidea</taxon>
        <taxon>Tortricidae</taxon>
        <taxon>Tortricinae</taxon>
        <taxon>Choristoneura</taxon>
    </lineage>
</organism>
<protein>
    <submittedName>
        <fullName evidence="1">Uncharacterized protein</fullName>
    </submittedName>
</protein>
<name>A0ACC0KDV7_CHOFU</name>